<keyword evidence="3" id="KW-0812">Transmembrane</keyword>
<dbReference type="SUPFAM" id="SSF51261">
    <property type="entry name" value="Duplicated hybrid motif"/>
    <property type="match status" value="1"/>
</dbReference>
<reference evidence="5" key="2">
    <citation type="journal article" date="2021" name="Sci. Rep.">
        <title>The distribution of antibiotic resistance genes in chicken gut microbiota commensals.</title>
        <authorList>
            <person name="Juricova H."/>
            <person name="Matiasovicova J."/>
            <person name="Kubasova T."/>
            <person name="Cejkova D."/>
            <person name="Rychlik I."/>
        </authorList>
    </citation>
    <scope>NUCLEOTIDE SEQUENCE</scope>
    <source>
        <strain evidence="5">An836</strain>
    </source>
</reference>
<dbReference type="GO" id="GO:0004222">
    <property type="term" value="F:metalloendopeptidase activity"/>
    <property type="evidence" value="ECO:0007669"/>
    <property type="project" value="TreeGrafter"/>
</dbReference>
<evidence type="ECO:0000313" key="5">
    <source>
        <dbReference type="EMBL" id="MBM6699421.1"/>
    </source>
</evidence>
<dbReference type="InterPro" id="IPR016047">
    <property type="entry name" value="M23ase_b-sheet_dom"/>
</dbReference>
<evidence type="ECO:0000256" key="3">
    <source>
        <dbReference type="SAM" id="Phobius"/>
    </source>
</evidence>
<comment type="caution">
    <text evidence="5">The sequence shown here is derived from an EMBL/GenBank/DDBJ whole genome shotgun (WGS) entry which is preliminary data.</text>
</comment>
<feature type="region of interest" description="Disordered" evidence="2">
    <location>
        <begin position="278"/>
        <end position="301"/>
    </location>
</feature>
<dbReference type="PANTHER" id="PTHR21666:SF289">
    <property type="entry name" value="L-ALA--D-GLU ENDOPEPTIDASE"/>
    <property type="match status" value="1"/>
</dbReference>
<sequence>MGQHQHSQEQRQEHRRRASYEQRRSEAERRHQALFGQAMIALALAAAAVAAVLPGAAAVHGAEERTDTGAPPPDPCSGVVSRSSSEEGDGDVGRSAITLAQPFMPIIDQARRNALLDTPQAMDARCRAGLLWPLAGARRVVRPFDGPAQPWLAGHRGIDLPAAAGEGIRAPVDGVISYEGTVAGKNVVSIRHGATVSSFEPASTTLSVGATVTAGTVFAQVEATGSDHCDHACLHWGVRRGKDDYLDPVEEATLRKTVLKPLAAMDRGFVHVQSEVDSIQPTRENHEEGIHPAPGTAHRRR</sequence>
<reference evidence="5" key="1">
    <citation type="submission" date="2020-08" db="EMBL/GenBank/DDBJ databases">
        <authorList>
            <person name="Cejkova D."/>
            <person name="Kubasova T."/>
            <person name="Jahodarova E."/>
            <person name="Rychlik I."/>
        </authorList>
    </citation>
    <scope>NUCLEOTIDE SEQUENCE</scope>
    <source>
        <strain evidence="5">An836</strain>
    </source>
</reference>
<dbReference type="CDD" id="cd12797">
    <property type="entry name" value="M23_peptidase"/>
    <property type="match status" value="1"/>
</dbReference>
<dbReference type="AlphaFoldDB" id="A0A938WWX5"/>
<evidence type="ECO:0000256" key="2">
    <source>
        <dbReference type="SAM" id="MobiDB-lite"/>
    </source>
</evidence>
<evidence type="ECO:0000259" key="4">
    <source>
        <dbReference type="Pfam" id="PF01551"/>
    </source>
</evidence>
<organism evidence="5 6">
    <name type="scientific">Bifidobacterium pullorum subsp. saeculare</name>
    <dbReference type="NCBI Taxonomy" id="78257"/>
    <lineage>
        <taxon>Bacteria</taxon>
        <taxon>Bacillati</taxon>
        <taxon>Actinomycetota</taxon>
        <taxon>Actinomycetes</taxon>
        <taxon>Bifidobacteriales</taxon>
        <taxon>Bifidobacteriaceae</taxon>
        <taxon>Bifidobacterium</taxon>
    </lineage>
</organism>
<keyword evidence="1" id="KW-0732">Signal</keyword>
<dbReference type="RefSeq" id="WP_204468133.1">
    <property type="nucleotide sequence ID" value="NZ_JACLYU010000003.1"/>
</dbReference>
<dbReference type="EMBL" id="JACLYU010000003">
    <property type="protein sequence ID" value="MBM6699421.1"/>
    <property type="molecule type" value="Genomic_DNA"/>
</dbReference>
<dbReference type="InterPro" id="IPR011055">
    <property type="entry name" value="Dup_hybrid_motif"/>
</dbReference>
<keyword evidence="3" id="KW-0472">Membrane</keyword>
<dbReference type="PANTHER" id="PTHR21666">
    <property type="entry name" value="PEPTIDASE-RELATED"/>
    <property type="match status" value="1"/>
</dbReference>
<accession>A0A938WWX5</accession>
<dbReference type="InterPro" id="IPR050570">
    <property type="entry name" value="Cell_wall_metabolism_enzyme"/>
</dbReference>
<evidence type="ECO:0000256" key="1">
    <source>
        <dbReference type="ARBA" id="ARBA00022729"/>
    </source>
</evidence>
<dbReference type="Gene3D" id="2.70.70.10">
    <property type="entry name" value="Glucose Permease (Domain IIA)"/>
    <property type="match status" value="1"/>
</dbReference>
<evidence type="ECO:0000313" key="6">
    <source>
        <dbReference type="Proteomes" id="UP000718821"/>
    </source>
</evidence>
<dbReference type="Proteomes" id="UP000718821">
    <property type="component" value="Unassembled WGS sequence"/>
</dbReference>
<keyword evidence="3" id="KW-1133">Transmembrane helix</keyword>
<dbReference type="Pfam" id="PF01551">
    <property type="entry name" value="Peptidase_M23"/>
    <property type="match status" value="1"/>
</dbReference>
<keyword evidence="6" id="KW-1185">Reference proteome</keyword>
<proteinExistence type="predicted"/>
<feature type="region of interest" description="Disordered" evidence="2">
    <location>
        <begin position="63"/>
        <end position="91"/>
    </location>
</feature>
<feature type="transmembrane region" description="Helical" evidence="3">
    <location>
        <begin position="33"/>
        <end position="53"/>
    </location>
</feature>
<gene>
    <name evidence="5" type="ORF">H7U32_03595</name>
</gene>
<feature type="domain" description="M23ase beta-sheet core" evidence="4">
    <location>
        <begin position="154"/>
        <end position="248"/>
    </location>
</feature>
<name>A0A938WWX5_9BIFI</name>
<feature type="region of interest" description="Disordered" evidence="2">
    <location>
        <begin position="1"/>
        <end position="28"/>
    </location>
</feature>
<protein>
    <submittedName>
        <fullName evidence="5">M23 family metallopeptidase</fullName>
    </submittedName>
</protein>